<evidence type="ECO:0000256" key="6">
    <source>
        <dbReference type="ARBA" id="ARBA00022618"/>
    </source>
</evidence>
<dbReference type="RefSeq" id="WP_264841454.1">
    <property type="nucleotide sequence ID" value="NZ_AP025628.1"/>
</dbReference>
<evidence type="ECO:0000256" key="5">
    <source>
        <dbReference type="ARBA" id="ARBA00022490"/>
    </source>
</evidence>
<dbReference type="InterPro" id="IPR016167">
    <property type="entry name" value="FAD-bd_PCMH_sub1"/>
</dbReference>
<evidence type="ECO:0000256" key="10">
    <source>
        <dbReference type="ARBA" id="ARBA00022960"/>
    </source>
</evidence>
<keyword evidence="7 16" id="KW-0285">Flavoprotein</keyword>
<comment type="cofactor">
    <cofactor evidence="1 16">
        <name>FAD</name>
        <dbReference type="ChEBI" id="CHEBI:57692"/>
    </cofactor>
</comment>
<evidence type="ECO:0000256" key="7">
    <source>
        <dbReference type="ARBA" id="ARBA00022630"/>
    </source>
</evidence>
<comment type="catalytic activity">
    <reaction evidence="15 16">
        <text>UDP-N-acetyl-alpha-D-muramate + NADP(+) = UDP-N-acetyl-3-O-(1-carboxyvinyl)-alpha-D-glucosamine + NADPH + H(+)</text>
        <dbReference type="Rhea" id="RHEA:12248"/>
        <dbReference type="ChEBI" id="CHEBI:15378"/>
        <dbReference type="ChEBI" id="CHEBI:57783"/>
        <dbReference type="ChEBI" id="CHEBI:58349"/>
        <dbReference type="ChEBI" id="CHEBI:68483"/>
        <dbReference type="ChEBI" id="CHEBI:70757"/>
        <dbReference type="EC" id="1.3.1.98"/>
    </reaction>
</comment>
<evidence type="ECO:0000259" key="17">
    <source>
        <dbReference type="PROSITE" id="PS51387"/>
    </source>
</evidence>
<evidence type="ECO:0000313" key="19">
    <source>
        <dbReference type="Proteomes" id="UP001163687"/>
    </source>
</evidence>
<dbReference type="Pfam" id="PF01565">
    <property type="entry name" value="FAD_binding_4"/>
    <property type="match status" value="1"/>
</dbReference>
<evidence type="ECO:0000256" key="8">
    <source>
        <dbReference type="ARBA" id="ARBA00022827"/>
    </source>
</evidence>
<comment type="similarity">
    <text evidence="16">Belongs to the MurB family.</text>
</comment>
<feature type="active site" evidence="16">
    <location>
        <position position="176"/>
    </location>
</feature>
<dbReference type="GO" id="GO:0051301">
    <property type="term" value="P:cell division"/>
    <property type="evidence" value="ECO:0007669"/>
    <property type="project" value="UniProtKB-KW"/>
</dbReference>
<dbReference type="PANTHER" id="PTHR21071:SF4">
    <property type="entry name" value="UDP-N-ACETYLENOLPYRUVOYLGLUCOSAMINE REDUCTASE"/>
    <property type="match status" value="1"/>
</dbReference>
<keyword evidence="8 16" id="KW-0274">FAD</keyword>
<keyword evidence="19" id="KW-1185">Reference proteome</keyword>
<dbReference type="HAMAP" id="MF_00037">
    <property type="entry name" value="MurB"/>
    <property type="match status" value="1"/>
</dbReference>
<dbReference type="InterPro" id="IPR016166">
    <property type="entry name" value="FAD-bd_PCMH"/>
</dbReference>
<dbReference type="InterPro" id="IPR016169">
    <property type="entry name" value="FAD-bd_PCMH_sub2"/>
</dbReference>
<dbReference type="SUPFAM" id="SSF56194">
    <property type="entry name" value="Uridine diphospho-N-Acetylenolpyruvylglucosamine reductase, MurB, C-terminal domain"/>
    <property type="match status" value="1"/>
</dbReference>
<keyword evidence="5 16" id="KW-0963">Cytoplasm</keyword>
<dbReference type="NCBIfam" id="TIGR00179">
    <property type="entry name" value="murB"/>
    <property type="match status" value="1"/>
</dbReference>
<dbReference type="GO" id="GO:0008360">
    <property type="term" value="P:regulation of cell shape"/>
    <property type="evidence" value="ECO:0007669"/>
    <property type="project" value="UniProtKB-KW"/>
</dbReference>
<evidence type="ECO:0000313" key="18">
    <source>
        <dbReference type="EMBL" id="BDG60756.1"/>
    </source>
</evidence>
<dbReference type="InterPro" id="IPR036635">
    <property type="entry name" value="MurB_C_sf"/>
</dbReference>
<keyword evidence="13 16" id="KW-0131">Cell cycle</keyword>
<dbReference type="PROSITE" id="PS51387">
    <property type="entry name" value="FAD_PCMH"/>
    <property type="match status" value="1"/>
</dbReference>
<comment type="pathway">
    <text evidence="4 16">Cell wall biogenesis; peptidoglycan biosynthesis.</text>
</comment>
<evidence type="ECO:0000256" key="13">
    <source>
        <dbReference type="ARBA" id="ARBA00023306"/>
    </source>
</evidence>
<dbReference type="GO" id="GO:0005829">
    <property type="term" value="C:cytosol"/>
    <property type="evidence" value="ECO:0007669"/>
    <property type="project" value="TreeGrafter"/>
</dbReference>
<accession>A0AA35G865</accession>
<evidence type="ECO:0000256" key="16">
    <source>
        <dbReference type="HAMAP-Rule" id="MF_00037"/>
    </source>
</evidence>
<dbReference type="InterPro" id="IPR006094">
    <property type="entry name" value="Oxid_FAD_bind_N"/>
</dbReference>
<dbReference type="Gene3D" id="3.90.78.10">
    <property type="entry name" value="UDP-N-acetylenolpyruvoylglucosamine reductase, C-terminal domain"/>
    <property type="match status" value="1"/>
</dbReference>
<dbReference type="Gene3D" id="3.30.465.10">
    <property type="match status" value="1"/>
</dbReference>
<organism evidence="18 19">
    <name type="scientific">Caldinitratiruptor microaerophilus</name>
    <dbReference type="NCBI Taxonomy" id="671077"/>
    <lineage>
        <taxon>Bacteria</taxon>
        <taxon>Bacillati</taxon>
        <taxon>Bacillota</taxon>
        <taxon>Clostridia</taxon>
        <taxon>Eubacteriales</taxon>
        <taxon>Symbiobacteriaceae</taxon>
        <taxon>Caldinitratiruptor</taxon>
    </lineage>
</organism>
<keyword evidence="14 16" id="KW-0961">Cell wall biogenesis/degradation</keyword>
<evidence type="ECO:0000256" key="15">
    <source>
        <dbReference type="ARBA" id="ARBA00048914"/>
    </source>
</evidence>
<dbReference type="EC" id="1.3.1.98" evidence="16"/>
<dbReference type="InterPro" id="IPR011601">
    <property type="entry name" value="MurB_C"/>
</dbReference>
<evidence type="ECO:0000256" key="1">
    <source>
        <dbReference type="ARBA" id="ARBA00001974"/>
    </source>
</evidence>
<keyword evidence="10 16" id="KW-0133">Cell shape</keyword>
<keyword evidence="6 16" id="KW-0132">Cell division</keyword>
<dbReference type="Pfam" id="PF02873">
    <property type="entry name" value="MurB_C"/>
    <property type="match status" value="1"/>
</dbReference>
<evidence type="ECO:0000256" key="4">
    <source>
        <dbReference type="ARBA" id="ARBA00004752"/>
    </source>
</evidence>
<dbReference type="AlphaFoldDB" id="A0AA35G865"/>
<feature type="active site" description="Proton donor" evidence="16">
    <location>
        <position position="226"/>
    </location>
</feature>
<evidence type="ECO:0000256" key="11">
    <source>
        <dbReference type="ARBA" id="ARBA00022984"/>
    </source>
</evidence>
<feature type="active site" evidence="16">
    <location>
        <position position="296"/>
    </location>
</feature>
<dbReference type="GO" id="GO:0071555">
    <property type="term" value="P:cell wall organization"/>
    <property type="evidence" value="ECO:0007669"/>
    <property type="project" value="UniProtKB-KW"/>
</dbReference>
<comment type="subcellular location">
    <subcellularLocation>
        <location evidence="3 16">Cytoplasm</location>
    </subcellularLocation>
</comment>
<dbReference type="Gene3D" id="3.30.43.10">
    <property type="entry name" value="Uridine Diphospho-n-acetylenolpyruvylglucosamine Reductase, domain 2"/>
    <property type="match status" value="1"/>
</dbReference>
<dbReference type="Proteomes" id="UP001163687">
    <property type="component" value="Chromosome"/>
</dbReference>
<dbReference type="GO" id="GO:0071949">
    <property type="term" value="F:FAD binding"/>
    <property type="evidence" value="ECO:0007669"/>
    <property type="project" value="InterPro"/>
</dbReference>
<dbReference type="GO" id="GO:0008762">
    <property type="term" value="F:UDP-N-acetylmuramate dehydrogenase activity"/>
    <property type="evidence" value="ECO:0007669"/>
    <property type="project" value="UniProtKB-UniRule"/>
</dbReference>
<comment type="function">
    <text evidence="2 16">Cell wall formation.</text>
</comment>
<keyword evidence="12 16" id="KW-0560">Oxidoreductase</keyword>
<keyword evidence="9 16" id="KW-0521">NADP</keyword>
<proteinExistence type="inferred from homology"/>
<dbReference type="KEGG" id="cmic:caldi_18460"/>
<dbReference type="SUPFAM" id="SSF56176">
    <property type="entry name" value="FAD-binding/transporter-associated domain-like"/>
    <property type="match status" value="1"/>
</dbReference>
<dbReference type="PANTHER" id="PTHR21071">
    <property type="entry name" value="UDP-N-ACETYLENOLPYRUVOYLGLUCOSAMINE REDUCTASE"/>
    <property type="match status" value="1"/>
</dbReference>
<keyword evidence="11 16" id="KW-0573">Peptidoglycan synthesis</keyword>
<sequence>MARIAERIRRLLRNPGRLREGEPLQRHTTFRIGGPAEFFVTVESPAELSALLSVAREESLPLRVLGNGSNLLVADEGVPGVVVVLGGDLARRRLYGDRVVAGGGHSLPRLALECARRGLGGLEFACAIPGTVGAGLVINAGAHGGDLSQVVTAARVMWRDGREEVLEPAALGFGYRTSCLIDTGAIVTEVEMRLEPADPAALMERVRRYLEHRRATQPTGVPNAGSIFKNPPGDHAGRLIEQAGCKGWRQGDAQVSPRHANFIVNLGHATASDVLVLARRVRDQVRDRFGVCLEPEVRLWGLGPL</sequence>
<reference evidence="18" key="1">
    <citation type="submission" date="2022-03" db="EMBL/GenBank/DDBJ databases">
        <title>Complete genome sequence of Caldinitratiruptor microaerophilus.</title>
        <authorList>
            <person name="Mukaiyama R."/>
            <person name="Nishiyama T."/>
            <person name="Ueda K."/>
        </authorList>
    </citation>
    <scope>NUCLEOTIDE SEQUENCE</scope>
    <source>
        <strain evidence="18">JCM 16183</strain>
    </source>
</reference>
<feature type="domain" description="FAD-binding PCMH-type" evidence="17">
    <location>
        <begin position="31"/>
        <end position="197"/>
    </location>
</feature>
<evidence type="ECO:0000256" key="3">
    <source>
        <dbReference type="ARBA" id="ARBA00004496"/>
    </source>
</evidence>
<evidence type="ECO:0000256" key="12">
    <source>
        <dbReference type="ARBA" id="ARBA00023002"/>
    </source>
</evidence>
<dbReference type="NCBIfam" id="NF010480">
    <property type="entry name" value="PRK13905.1"/>
    <property type="match status" value="1"/>
</dbReference>
<evidence type="ECO:0000256" key="2">
    <source>
        <dbReference type="ARBA" id="ARBA00003921"/>
    </source>
</evidence>
<dbReference type="InterPro" id="IPR003170">
    <property type="entry name" value="MurB"/>
</dbReference>
<dbReference type="EMBL" id="AP025628">
    <property type="protein sequence ID" value="BDG60756.1"/>
    <property type="molecule type" value="Genomic_DNA"/>
</dbReference>
<protein>
    <recommendedName>
        <fullName evidence="16">UDP-N-acetylenolpyruvoylglucosamine reductase</fullName>
        <ecNumber evidence="16">1.3.1.98</ecNumber>
    </recommendedName>
    <alternativeName>
        <fullName evidence="16">UDP-N-acetylmuramate dehydrogenase</fullName>
    </alternativeName>
</protein>
<evidence type="ECO:0000256" key="9">
    <source>
        <dbReference type="ARBA" id="ARBA00022857"/>
    </source>
</evidence>
<dbReference type="GO" id="GO:0009252">
    <property type="term" value="P:peptidoglycan biosynthetic process"/>
    <property type="evidence" value="ECO:0007669"/>
    <property type="project" value="UniProtKB-UniRule"/>
</dbReference>
<evidence type="ECO:0000256" key="14">
    <source>
        <dbReference type="ARBA" id="ARBA00023316"/>
    </source>
</evidence>
<dbReference type="InterPro" id="IPR036318">
    <property type="entry name" value="FAD-bd_PCMH-like_sf"/>
</dbReference>
<name>A0AA35G865_9FIRM</name>
<gene>
    <name evidence="16 18" type="primary">murB</name>
    <name evidence="18" type="ORF">caldi_18460</name>
</gene>